<sequence>MGGIENCRPRILSAPAQPDPSSPVHGAASPEQAAQVLRQFRVVFNAVRSHFQQVEKRVGIGGALVWALHVIRSQPGLGVSELARAMDIHQSTASNLVRQLVKRALARTEKSATDRRGVQLFIEAAGLELLQGAPGPYEGVLPEALQQLAPATLGQLQLNLAEVIKALKADEQAGGIPLAEL</sequence>
<dbReference type="OrthoDB" id="8911933at2"/>
<dbReference type="GO" id="GO:0006950">
    <property type="term" value="P:response to stress"/>
    <property type="evidence" value="ECO:0007669"/>
    <property type="project" value="TreeGrafter"/>
</dbReference>
<dbReference type="InterPro" id="IPR036390">
    <property type="entry name" value="WH_DNA-bd_sf"/>
</dbReference>
<dbReference type="AlphaFoldDB" id="A0A2S9K3W1"/>
<proteinExistence type="predicted"/>
<feature type="region of interest" description="Disordered" evidence="1">
    <location>
        <begin position="1"/>
        <end position="30"/>
    </location>
</feature>
<dbReference type="InterPro" id="IPR036388">
    <property type="entry name" value="WH-like_DNA-bd_sf"/>
</dbReference>
<dbReference type="SUPFAM" id="SSF46785">
    <property type="entry name" value="Winged helix' DNA-binding domain"/>
    <property type="match status" value="1"/>
</dbReference>
<dbReference type="Proteomes" id="UP000238589">
    <property type="component" value="Unassembled WGS sequence"/>
</dbReference>
<comment type="caution">
    <text evidence="3">The sequence shown here is derived from an EMBL/GenBank/DDBJ whole genome shotgun (WGS) entry which is preliminary data.</text>
</comment>
<dbReference type="PROSITE" id="PS50995">
    <property type="entry name" value="HTH_MARR_2"/>
    <property type="match status" value="1"/>
</dbReference>
<dbReference type="InterPro" id="IPR039422">
    <property type="entry name" value="MarR/SlyA-like"/>
</dbReference>
<organism evidence="3 4">
    <name type="scientific">Malikia granosa</name>
    <dbReference type="NCBI Taxonomy" id="263067"/>
    <lineage>
        <taxon>Bacteria</taxon>
        <taxon>Pseudomonadati</taxon>
        <taxon>Pseudomonadota</taxon>
        <taxon>Betaproteobacteria</taxon>
        <taxon>Burkholderiales</taxon>
        <taxon>Comamonadaceae</taxon>
        <taxon>Malikia</taxon>
    </lineage>
</organism>
<dbReference type="EMBL" id="PVLQ01000038">
    <property type="protein sequence ID" value="PRD65062.1"/>
    <property type="molecule type" value="Genomic_DNA"/>
</dbReference>
<dbReference type="Gene3D" id="1.10.10.10">
    <property type="entry name" value="Winged helix-like DNA-binding domain superfamily/Winged helix DNA-binding domain"/>
    <property type="match status" value="1"/>
</dbReference>
<dbReference type="PANTHER" id="PTHR33164:SF43">
    <property type="entry name" value="HTH-TYPE TRANSCRIPTIONAL REPRESSOR YETL"/>
    <property type="match status" value="1"/>
</dbReference>
<evidence type="ECO:0000313" key="3">
    <source>
        <dbReference type="EMBL" id="PRD65062.1"/>
    </source>
</evidence>
<dbReference type="PANTHER" id="PTHR33164">
    <property type="entry name" value="TRANSCRIPTIONAL REGULATOR, MARR FAMILY"/>
    <property type="match status" value="1"/>
</dbReference>
<dbReference type="GO" id="GO:0003700">
    <property type="term" value="F:DNA-binding transcription factor activity"/>
    <property type="evidence" value="ECO:0007669"/>
    <property type="project" value="InterPro"/>
</dbReference>
<accession>A0A2S9K3W1</accession>
<keyword evidence="4" id="KW-1185">Reference proteome</keyword>
<gene>
    <name evidence="3" type="ORF">C6P64_11270</name>
</gene>
<protein>
    <submittedName>
        <fullName evidence="3">MarR family transcriptional regulator</fullName>
    </submittedName>
</protein>
<dbReference type="Pfam" id="PF12802">
    <property type="entry name" value="MarR_2"/>
    <property type="match status" value="1"/>
</dbReference>
<dbReference type="InterPro" id="IPR000835">
    <property type="entry name" value="HTH_MarR-typ"/>
</dbReference>
<reference evidence="3 4" key="1">
    <citation type="submission" date="2018-03" db="EMBL/GenBank/DDBJ databases">
        <title>Comparative genomics illustrates the genes involved in a hyperalkaliphilic mechanisms of Serpentinomonas isolated from highly-alkaline calcium-rich serpentinized springs.</title>
        <authorList>
            <person name="Suzuki S."/>
            <person name="Ishii S."/>
            <person name="Walworth N."/>
            <person name="Bird L."/>
            <person name="Kuenen J.G."/>
            <person name="Nealson K.H."/>
        </authorList>
    </citation>
    <scope>NUCLEOTIDE SEQUENCE [LARGE SCALE GENOMIC DNA]</scope>
    <source>
        <strain evidence="3 4">P1</strain>
    </source>
</reference>
<name>A0A2S9K3W1_9BURK</name>
<evidence type="ECO:0000313" key="4">
    <source>
        <dbReference type="Proteomes" id="UP000238589"/>
    </source>
</evidence>
<evidence type="ECO:0000259" key="2">
    <source>
        <dbReference type="PROSITE" id="PS50995"/>
    </source>
</evidence>
<evidence type="ECO:0000256" key="1">
    <source>
        <dbReference type="SAM" id="MobiDB-lite"/>
    </source>
</evidence>
<dbReference type="SMART" id="SM00347">
    <property type="entry name" value="HTH_MARR"/>
    <property type="match status" value="1"/>
</dbReference>
<feature type="domain" description="HTH marR-type" evidence="2">
    <location>
        <begin position="33"/>
        <end position="165"/>
    </location>
</feature>